<dbReference type="PANTHER" id="PTHR43580">
    <property type="entry name" value="OXIDOREDUCTASE GLYR1-RELATED"/>
    <property type="match status" value="1"/>
</dbReference>
<proteinExistence type="inferred from homology"/>
<dbReference type="PANTHER" id="PTHR43580:SF2">
    <property type="entry name" value="CYTOKINE-LIKE NUCLEAR FACTOR N-PAC"/>
    <property type="match status" value="1"/>
</dbReference>
<keyword evidence="5" id="KW-1185">Reference proteome</keyword>
<dbReference type="Gene3D" id="3.40.50.720">
    <property type="entry name" value="NAD(P)-binding Rossmann-like Domain"/>
    <property type="match status" value="1"/>
</dbReference>
<gene>
    <name evidence="4" type="ORF">B0A50_01464</name>
</gene>
<feature type="domain" description="Phosphogluconate dehydrogenase NAD-binding putative C-terminal" evidence="3">
    <location>
        <begin position="214"/>
        <end position="285"/>
    </location>
</feature>
<dbReference type="InterPro" id="IPR051265">
    <property type="entry name" value="HIBADH-related_NP60_sf"/>
</dbReference>
<accession>A0A4U0UAN7</accession>
<dbReference type="InterPro" id="IPR008927">
    <property type="entry name" value="6-PGluconate_DH-like_C_sf"/>
</dbReference>
<dbReference type="SUPFAM" id="SSF48179">
    <property type="entry name" value="6-phosphogluconate dehydrogenase C-terminal domain-like"/>
    <property type="match status" value="1"/>
</dbReference>
<dbReference type="Pfam" id="PF03807">
    <property type="entry name" value="F420_oxidored"/>
    <property type="match status" value="1"/>
</dbReference>
<evidence type="ECO:0000256" key="1">
    <source>
        <dbReference type="ARBA" id="ARBA00007598"/>
    </source>
</evidence>
<evidence type="ECO:0008006" key="6">
    <source>
        <dbReference type="Google" id="ProtNLM"/>
    </source>
</evidence>
<dbReference type="InterPro" id="IPR036291">
    <property type="entry name" value="NAD(P)-bd_dom_sf"/>
</dbReference>
<comment type="caution">
    <text evidence="4">The sequence shown here is derived from an EMBL/GenBank/DDBJ whole genome shotgun (WGS) entry which is preliminary data.</text>
</comment>
<dbReference type="AlphaFoldDB" id="A0A4U0UAN7"/>
<reference evidence="4 5" key="1">
    <citation type="submission" date="2017-03" db="EMBL/GenBank/DDBJ databases">
        <title>Genomes of endolithic fungi from Antarctica.</title>
        <authorList>
            <person name="Coleine C."/>
            <person name="Masonjones S."/>
            <person name="Stajich J.E."/>
        </authorList>
    </citation>
    <scope>NUCLEOTIDE SEQUENCE [LARGE SCALE GENOMIC DNA]</scope>
    <source>
        <strain evidence="4 5">CCFEE 6315</strain>
    </source>
</reference>
<evidence type="ECO:0000313" key="4">
    <source>
        <dbReference type="EMBL" id="TKA32358.1"/>
    </source>
</evidence>
<comment type="similarity">
    <text evidence="1">Belongs to the HIBADH-related family. NP60 subfamily.</text>
</comment>
<dbReference type="InterPro" id="IPR013328">
    <property type="entry name" value="6PGD_dom2"/>
</dbReference>
<evidence type="ECO:0000313" key="5">
    <source>
        <dbReference type="Proteomes" id="UP000308549"/>
    </source>
</evidence>
<dbReference type="EMBL" id="NAJL01000005">
    <property type="protein sequence ID" value="TKA32358.1"/>
    <property type="molecule type" value="Genomic_DNA"/>
</dbReference>
<feature type="domain" description="Pyrroline-5-carboxylate reductase catalytic N-terminal" evidence="2">
    <location>
        <begin position="10"/>
        <end position="89"/>
    </location>
</feature>
<dbReference type="Proteomes" id="UP000308549">
    <property type="component" value="Unassembled WGS sequence"/>
</dbReference>
<dbReference type="OrthoDB" id="9988102at2759"/>
<dbReference type="InterPro" id="IPR015814">
    <property type="entry name" value="Pgluconate_DH_NAD-bd_C"/>
</dbReference>
<dbReference type="Pfam" id="PF09130">
    <property type="entry name" value="DUF1932"/>
    <property type="match status" value="1"/>
</dbReference>
<protein>
    <recommendedName>
        <fullName evidence="6">6-phosphogluconate dehydrogenase C-terminal domain-like protein</fullName>
    </recommendedName>
</protein>
<sequence length="324" mass="34900">MASLTPPLATIGILSVGDMGVGIARLLTANNYRVVTNASDRSEATQNRARQNNVELLPNDIELCNAADYILSIVPPSDAYSTAQRISNATTDPAFQPRKTPLYFLDLNAISPSSSRHIAQIFTTQDSPALFIDGSIIGNPPKQNADDTTWTLPSIPTSGPHALSAAPQNGAHLAKILNTTHITPTISSASGLKMCFSALSKGFTALAIASLTTAHNLNCIPELQQHLETFNPGAAKAINSVTRMPPKAYRWVYEMQEIARTFEEEGGFVEGESMFRAIAGVYELVAEGTELGKERTGERARGESVEDVAVLMSEGARRRKEKTE</sequence>
<evidence type="ECO:0000259" key="3">
    <source>
        <dbReference type="Pfam" id="PF09130"/>
    </source>
</evidence>
<dbReference type="InterPro" id="IPR028939">
    <property type="entry name" value="P5C_Rdtase_cat_N"/>
</dbReference>
<evidence type="ECO:0000259" key="2">
    <source>
        <dbReference type="Pfam" id="PF03807"/>
    </source>
</evidence>
<dbReference type="SUPFAM" id="SSF51735">
    <property type="entry name" value="NAD(P)-binding Rossmann-fold domains"/>
    <property type="match status" value="1"/>
</dbReference>
<name>A0A4U0UAN7_9PEZI</name>
<organism evidence="4 5">
    <name type="scientific">Salinomyces thailandicus</name>
    <dbReference type="NCBI Taxonomy" id="706561"/>
    <lineage>
        <taxon>Eukaryota</taxon>
        <taxon>Fungi</taxon>
        <taxon>Dikarya</taxon>
        <taxon>Ascomycota</taxon>
        <taxon>Pezizomycotina</taxon>
        <taxon>Dothideomycetes</taxon>
        <taxon>Dothideomycetidae</taxon>
        <taxon>Mycosphaerellales</taxon>
        <taxon>Teratosphaeriaceae</taxon>
        <taxon>Salinomyces</taxon>
    </lineage>
</organism>
<dbReference type="Gene3D" id="1.10.1040.10">
    <property type="entry name" value="N-(1-d-carboxylethyl)-l-norvaline Dehydrogenase, domain 2"/>
    <property type="match status" value="1"/>
</dbReference>